<dbReference type="PANTHER" id="PTHR30537">
    <property type="entry name" value="HTH-TYPE TRANSCRIPTIONAL REGULATOR"/>
    <property type="match status" value="1"/>
</dbReference>
<reference evidence="6 7" key="1">
    <citation type="submission" date="2022-06" db="EMBL/GenBank/DDBJ databases">
        <title>Roseomonas CN29.</title>
        <authorList>
            <person name="Cheng Y."/>
            <person name="He X."/>
        </authorList>
    </citation>
    <scope>NUCLEOTIDE SEQUENCE [LARGE SCALE GENOMIC DNA]</scope>
    <source>
        <strain evidence="6 7">CN29</strain>
    </source>
</reference>
<dbReference type="PANTHER" id="PTHR30537:SF74">
    <property type="entry name" value="HTH-TYPE TRANSCRIPTIONAL REGULATOR TRPI"/>
    <property type="match status" value="1"/>
</dbReference>
<name>A0ABT1X807_9PROT</name>
<evidence type="ECO:0000256" key="2">
    <source>
        <dbReference type="ARBA" id="ARBA00023015"/>
    </source>
</evidence>
<dbReference type="RefSeq" id="WP_257717509.1">
    <property type="nucleotide sequence ID" value="NZ_JANJOU010000016.1"/>
</dbReference>
<proteinExistence type="inferred from homology"/>
<comment type="caution">
    <text evidence="6">The sequence shown here is derived from an EMBL/GenBank/DDBJ whole genome shotgun (WGS) entry which is preliminary data.</text>
</comment>
<evidence type="ECO:0000259" key="5">
    <source>
        <dbReference type="PROSITE" id="PS50931"/>
    </source>
</evidence>
<dbReference type="SUPFAM" id="SSF46785">
    <property type="entry name" value="Winged helix' DNA-binding domain"/>
    <property type="match status" value="1"/>
</dbReference>
<keyword evidence="4" id="KW-0804">Transcription</keyword>
<dbReference type="InterPro" id="IPR036388">
    <property type="entry name" value="WH-like_DNA-bd_sf"/>
</dbReference>
<gene>
    <name evidence="6" type="ORF">NRP21_17450</name>
</gene>
<feature type="domain" description="HTH lysR-type" evidence="5">
    <location>
        <begin position="5"/>
        <end position="62"/>
    </location>
</feature>
<evidence type="ECO:0000256" key="3">
    <source>
        <dbReference type="ARBA" id="ARBA00023125"/>
    </source>
</evidence>
<evidence type="ECO:0000256" key="4">
    <source>
        <dbReference type="ARBA" id="ARBA00023163"/>
    </source>
</evidence>
<evidence type="ECO:0000313" key="6">
    <source>
        <dbReference type="EMBL" id="MCR0983844.1"/>
    </source>
</evidence>
<keyword evidence="7" id="KW-1185">Reference proteome</keyword>
<dbReference type="Proteomes" id="UP001524642">
    <property type="component" value="Unassembled WGS sequence"/>
</dbReference>
<dbReference type="InterPro" id="IPR000847">
    <property type="entry name" value="LysR_HTH_N"/>
</dbReference>
<dbReference type="EMBL" id="JANJOU010000016">
    <property type="protein sequence ID" value="MCR0983844.1"/>
    <property type="molecule type" value="Genomic_DNA"/>
</dbReference>
<dbReference type="InterPro" id="IPR005119">
    <property type="entry name" value="LysR_subst-bd"/>
</dbReference>
<dbReference type="Pfam" id="PF03466">
    <property type="entry name" value="LysR_substrate"/>
    <property type="match status" value="1"/>
</dbReference>
<accession>A0ABT1X807</accession>
<dbReference type="Gene3D" id="3.40.190.10">
    <property type="entry name" value="Periplasmic binding protein-like II"/>
    <property type="match status" value="2"/>
</dbReference>
<comment type="similarity">
    <text evidence="1">Belongs to the LysR transcriptional regulatory family.</text>
</comment>
<dbReference type="InterPro" id="IPR058163">
    <property type="entry name" value="LysR-type_TF_proteobact-type"/>
</dbReference>
<dbReference type="InterPro" id="IPR036390">
    <property type="entry name" value="WH_DNA-bd_sf"/>
</dbReference>
<evidence type="ECO:0000313" key="7">
    <source>
        <dbReference type="Proteomes" id="UP001524642"/>
    </source>
</evidence>
<organism evidence="6 7">
    <name type="scientific">Roseomonas populi</name>
    <dbReference type="NCBI Taxonomy" id="3121582"/>
    <lineage>
        <taxon>Bacteria</taxon>
        <taxon>Pseudomonadati</taxon>
        <taxon>Pseudomonadota</taxon>
        <taxon>Alphaproteobacteria</taxon>
        <taxon>Acetobacterales</taxon>
        <taxon>Roseomonadaceae</taxon>
        <taxon>Roseomonas</taxon>
    </lineage>
</organism>
<dbReference type="PROSITE" id="PS50931">
    <property type="entry name" value="HTH_LYSR"/>
    <property type="match status" value="1"/>
</dbReference>
<protein>
    <submittedName>
        <fullName evidence="6">LysR substrate-binding domain-containing protein</fullName>
    </submittedName>
</protein>
<evidence type="ECO:0000256" key="1">
    <source>
        <dbReference type="ARBA" id="ARBA00009437"/>
    </source>
</evidence>
<dbReference type="SUPFAM" id="SSF53850">
    <property type="entry name" value="Periplasmic binding protein-like II"/>
    <property type="match status" value="1"/>
</dbReference>
<sequence>MARLPSLNALRAFECAARQRSITRAAEELCVTHGAVSRLIQQLEAELKAPLLRRLPRSVEPTAEGARLAETLGTAFSLMHKGVAEFRDRPLTLACSSSIMSRWLIPRLAAFRQLHPGVELRLSVSHGAVDFARDDIDVALRNSSVPRPADIVVRPLTREKIGLVCAPDYLAALDEAPGPRRWRILETNSRPDALAAWRGAAGEPPLEIAGQETFAHFFLAIQAAACSFGAAVAPHMLVEDDLASGKLVAPFGFAPGTRELQLWIRRSAAQKPGVQALAAWIEAEVSSGPPAAVTSPHRKPGQNSLVGAAAAVV</sequence>
<keyword evidence="3" id="KW-0238">DNA-binding</keyword>
<dbReference type="Pfam" id="PF00126">
    <property type="entry name" value="HTH_1"/>
    <property type="match status" value="1"/>
</dbReference>
<keyword evidence="2" id="KW-0805">Transcription regulation</keyword>
<dbReference type="Gene3D" id="1.10.10.10">
    <property type="entry name" value="Winged helix-like DNA-binding domain superfamily/Winged helix DNA-binding domain"/>
    <property type="match status" value="1"/>
</dbReference>